<dbReference type="PANTHER" id="PTHR23024:SF541">
    <property type="entry name" value="OS06G0214800 PROTEIN"/>
    <property type="match status" value="1"/>
</dbReference>
<evidence type="ECO:0000256" key="1">
    <source>
        <dbReference type="SAM" id="MobiDB-lite"/>
    </source>
</evidence>
<reference evidence="3" key="1">
    <citation type="journal article" date="2009" name="Plant Mol. Biol.">
        <title>Insights into corn genes derived from large-scale cDNA sequencing.</title>
        <authorList>
            <person name="Alexandrov N.N."/>
            <person name="Brover V.V."/>
            <person name="Freidin S."/>
            <person name="Troukhan M.E."/>
            <person name="Tatarinova T.V."/>
            <person name="Zhang H."/>
            <person name="Swaller T.J."/>
            <person name="Lu Y.P."/>
            <person name="Bouck J."/>
            <person name="Flavell R.B."/>
            <person name="Feldmann K.A."/>
        </authorList>
    </citation>
    <scope>NUCLEOTIDE SEQUENCE</scope>
</reference>
<accession>B6TZ65</accession>
<dbReference type="SUPFAM" id="SSF53474">
    <property type="entry name" value="alpha/beta-Hydrolases"/>
    <property type="match status" value="1"/>
</dbReference>
<proteinExistence type="evidence at transcript level"/>
<protein>
    <recommendedName>
        <fullName evidence="2">Alpha/beta hydrolase fold-3 domain-containing protein</fullName>
    </recommendedName>
</protein>
<dbReference type="EMBL" id="EU970280">
    <property type="protein sequence ID" value="ACG42398.1"/>
    <property type="molecule type" value="mRNA"/>
</dbReference>
<organism evidence="3">
    <name type="scientific">Zea mays</name>
    <name type="common">Maize</name>
    <dbReference type="NCBI Taxonomy" id="4577"/>
    <lineage>
        <taxon>Eukaryota</taxon>
        <taxon>Viridiplantae</taxon>
        <taxon>Streptophyta</taxon>
        <taxon>Embryophyta</taxon>
        <taxon>Tracheophyta</taxon>
        <taxon>Spermatophyta</taxon>
        <taxon>Magnoliopsida</taxon>
        <taxon>Liliopsida</taxon>
        <taxon>Poales</taxon>
        <taxon>Poaceae</taxon>
        <taxon>PACMAD clade</taxon>
        <taxon>Panicoideae</taxon>
        <taxon>Andropogonodae</taxon>
        <taxon>Andropogoneae</taxon>
        <taxon>Tripsacinae</taxon>
        <taxon>Zea</taxon>
    </lineage>
</organism>
<dbReference type="InterPro" id="IPR050466">
    <property type="entry name" value="Carboxylest/Gibb_receptor"/>
</dbReference>
<dbReference type="GO" id="GO:0016787">
    <property type="term" value="F:hydrolase activity"/>
    <property type="evidence" value="ECO:0007669"/>
    <property type="project" value="InterPro"/>
</dbReference>
<dbReference type="PANTHER" id="PTHR23024">
    <property type="entry name" value="ARYLACETAMIDE DEACETYLASE"/>
    <property type="match status" value="1"/>
</dbReference>
<dbReference type="InterPro" id="IPR029058">
    <property type="entry name" value="AB_hydrolase_fold"/>
</dbReference>
<sequence>MEKGKGLARRWAVELPDASSSSPAVPDPPGFTRSAPDADDAAGARQRKDSGDEGTTGKARKARADAFWRFLCPGTPGLDDPLSNPFSEAAGGSAARVAAERVLVCVAEKDDLRDRGVWYYESLKASGYPGEVELLESMGEGHVFYCMNPRCDRAREMEERVLGFLRK</sequence>
<feature type="domain" description="Alpha/beta hydrolase fold-3" evidence="2">
    <location>
        <begin position="57"/>
        <end position="145"/>
    </location>
</feature>
<dbReference type="Pfam" id="PF07859">
    <property type="entry name" value="Abhydrolase_3"/>
    <property type="match status" value="1"/>
</dbReference>
<dbReference type="AlphaFoldDB" id="B6TZ65"/>
<name>B6TZ65_MAIZE</name>
<evidence type="ECO:0000259" key="2">
    <source>
        <dbReference type="Pfam" id="PF07859"/>
    </source>
</evidence>
<feature type="region of interest" description="Disordered" evidence="1">
    <location>
        <begin position="1"/>
        <end position="60"/>
    </location>
</feature>
<dbReference type="Gene3D" id="3.40.50.1820">
    <property type="entry name" value="alpha/beta hydrolase"/>
    <property type="match status" value="1"/>
</dbReference>
<evidence type="ECO:0000313" key="3">
    <source>
        <dbReference type="EMBL" id="ACG42398.1"/>
    </source>
</evidence>
<dbReference type="InterPro" id="IPR013094">
    <property type="entry name" value="AB_hydrolase_3"/>
</dbReference>